<dbReference type="GO" id="GO:0003824">
    <property type="term" value="F:catalytic activity"/>
    <property type="evidence" value="ECO:0007669"/>
    <property type="project" value="InterPro"/>
</dbReference>
<dbReference type="Pfam" id="PF16199">
    <property type="entry name" value="Radical_SAM_C"/>
    <property type="match status" value="1"/>
</dbReference>
<gene>
    <name evidence="8" type="ORF">TRIP_B250291</name>
</gene>
<keyword evidence="4" id="KW-0479">Metal-binding</keyword>
<evidence type="ECO:0000313" key="8">
    <source>
        <dbReference type="EMBL" id="VBB43196.1"/>
    </source>
</evidence>
<dbReference type="CDD" id="cd01335">
    <property type="entry name" value="Radical_SAM"/>
    <property type="match status" value="1"/>
</dbReference>
<dbReference type="SFLD" id="SFLDG01082">
    <property type="entry name" value="B12-binding_domain_containing"/>
    <property type="match status" value="1"/>
</dbReference>
<dbReference type="InterPro" id="IPR007197">
    <property type="entry name" value="rSAM"/>
</dbReference>
<keyword evidence="2" id="KW-0004">4Fe-4S</keyword>
<evidence type="ECO:0000256" key="6">
    <source>
        <dbReference type="ARBA" id="ARBA00023014"/>
    </source>
</evidence>
<proteinExistence type="predicted"/>
<dbReference type="InterPro" id="IPR023404">
    <property type="entry name" value="rSAM_horseshoe"/>
</dbReference>
<dbReference type="Gene3D" id="3.80.30.20">
    <property type="entry name" value="tm_1862 like domain"/>
    <property type="match status" value="1"/>
</dbReference>
<evidence type="ECO:0000256" key="5">
    <source>
        <dbReference type="ARBA" id="ARBA00023004"/>
    </source>
</evidence>
<keyword evidence="3" id="KW-0949">S-adenosyl-L-methionine</keyword>
<evidence type="ECO:0000256" key="3">
    <source>
        <dbReference type="ARBA" id="ARBA00022691"/>
    </source>
</evidence>
<dbReference type="GO" id="GO:0051539">
    <property type="term" value="F:4 iron, 4 sulfur cluster binding"/>
    <property type="evidence" value="ECO:0007669"/>
    <property type="project" value="UniProtKB-KW"/>
</dbReference>
<dbReference type="EMBL" id="UPXX01000018">
    <property type="protein sequence ID" value="VBB43196.1"/>
    <property type="molecule type" value="Genomic_DNA"/>
</dbReference>
<reference evidence="8" key="1">
    <citation type="submission" date="2018-07" db="EMBL/GenBank/DDBJ databases">
        <authorList>
            <consortium name="Genoscope - CEA"/>
            <person name="William W."/>
        </authorList>
    </citation>
    <scope>NUCLEOTIDE SEQUENCE</scope>
    <source>
        <strain evidence="8">IK1</strain>
    </source>
</reference>
<dbReference type="Pfam" id="PF04055">
    <property type="entry name" value="Radical_SAM"/>
    <property type="match status" value="1"/>
</dbReference>
<dbReference type="SFLD" id="SFLDG01086">
    <property type="entry name" value="elongater_protein-like"/>
    <property type="match status" value="1"/>
</dbReference>
<dbReference type="SFLD" id="SFLDS00029">
    <property type="entry name" value="Radical_SAM"/>
    <property type="match status" value="1"/>
</dbReference>
<protein>
    <recommendedName>
        <fullName evidence="7">Radical SAM core domain-containing protein</fullName>
    </recommendedName>
</protein>
<dbReference type="InterPro" id="IPR006638">
    <property type="entry name" value="Elp3/MiaA/NifB-like_rSAM"/>
</dbReference>
<dbReference type="InterPro" id="IPR039661">
    <property type="entry name" value="ELP3"/>
</dbReference>
<accession>A0A653A557</accession>
<evidence type="ECO:0000259" key="7">
    <source>
        <dbReference type="PROSITE" id="PS51918"/>
    </source>
</evidence>
<dbReference type="GO" id="GO:0005737">
    <property type="term" value="C:cytoplasm"/>
    <property type="evidence" value="ECO:0007669"/>
    <property type="project" value="TreeGrafter"/>
</dbReference>
<dbReference type="PANTHER" id="PTHR11135">
    <property type="entry name" value="HISTONE ACETYLTRANSFERASE-RELATED"/>
    <property type="match status" value="1"/>
</dbReference>
<name>A0A653A557_UNCDX</name>
<dbReference type="GO" id="GO:0002926">
    <property type="term" value="P:tRNA wobble base 5-methoxycarbonylmethyl-2-thiouridinylation"/>
    <property type="evidence" value="ECO:0007669"/>
    <property type="project" value="TreeGrafter"/>
</dbReference>
<feature type="domain" description="Radical SAM core" evidence="7">
    <location>
        <begin position="3"/>
        <end position="238"/>
    </location>
</feature>
<dbReference type="InterPro" id="IPR058240">
    <property type="entry name" value="rSAM_sf"/>
</dbReference>
<organism evidence="8">
    <name type="scientific">Uncultured Desulfatiglans sp</name>
    <dbReference type="NCBI Taxonomy" id="1748965"/>
    <lineage>
        <taxon>Bacteria</taxon>
        <taxon>Pseudomonadati</taxon>
        <taxon>Thermodesulfobacteriota</taxon>
        <taxon>Desulfobacteria</taxon>
        <taxon>Desulfatiglandales</taxon>
        <taxon>Desulfatiglandaceae</taxon>
        <taxon>Desulfatiglans</taxon>
        <taxon>environmental samples</taxon>
    </lineage>
</organism>
<dbReference type="PROSITE" id="PS51918">
    <property type="entry name" value="RADICAL_SAM"/>
    <property type="match status" value="1"/>
</dbReference>
<evidence type="ECO:0000256" key="4">
    <source>
        <dbReference type="ARBA" id="ARBA00022723"/>
    </source>
</evidence>
<dbReference type="InterPro" id="IPR032432">
    <property type="entry name" value="Radical_SAM_C"/>
</dbReference>
<dbReference type="AlphaFoldDB" id="A0A653A557"/>
<comment type="cofactor">
    <cofactor evidence="1">
        <name>[4Fe-4S] cluster</name>
        <dbReference type="ChEBI" id="CHEBI:49883"/>
    </cofactor>
</comment>
<dbReference type="GO" id="GO:0046872">
    <property type="term" value="F:metal ion binding"/>
    <property type="evidence" value="ECO:0007669"/>
    <property type="project" value="UniProtKB-KW"/>
</dbReference>
<dbReference type="PANTHER" id="PTHR11135:SF0">
    <property type="entry name" value="ELONGATOR COMPLEX PROTEIN 3"/>
    <property type="match status" value="1"/>
</dbReference>
<evidence type="ECO:0000256" key="2">
    <source>
        <dbReference type="ARBA" id="ARBA00022485"/>
    </source>
</evidence>
<keyword evidence="5" id="KW-0408">Iron</keyword>
<dbReference type="SMART" id="SM00729">
    <property type="entry name" value="Elp3"/>
    <property type="match status" value="1"/>
</dbReference>
<keyword evidence="6" id="KW-0411">Iron-sulfur</keyword>
<dbReference type="SUPFAM" id="SSF102114">
    <property type="entry name" value="Radical SAM enzymes"/>
    <property type="match status" value="1"/>
</dbReference>
<sequence>MSRSGLRPFIVPVFLPHQGCPHRCIFCDQHRITGHDEHPLRGAEVGRILEQALGSRAPAGAEVAFYGGTFTRLPIERMEELLSAVQPFRGKGAVTRIRVSTRPDALDPARLETLRRFGVTTVELGAQSMDPEVLRLAGRGHGPEATRGAVAALRGMGFKVGIQLMPGLPGDTAGTFQSTVQAVIELHPDMVRLYPAVVIEGTVMAEWYKAGRYRPLSVEEAAVQCAEACRRLEGSGIPVIRIGLLPSPDLRESGRILAGPWHPSFGSIVRATVYRESLRHQLLQVPSGRTVQLMAPQKDIPLLRGHRNQGLAWFEAMTGSRVAAVLPDNSLPPGRIRVVEA</sequence>
<evidence type="ECO:0000256" key="1">
    <source>
        <dbReference type="ARBA" id="ARBA00001966"/>
    </source>
</evidence>